<name>A0ACD0P2F3_9BASI</name>
<protein>
    <submittedName>
        <fullName evidence="1">Catalytic subunit of DNA polymerase zeta UPR-1</fullName>
    </submittedName>
</protein>
<keyword evidence="2" id="KW-1185">Reference proteome</keyword>
<sequence length="1788" mass="201261">MMIDPTGHAREPPDGQRKGPTSAKRAAPPELQSPFFRLRLINIDHVLLRPGPLDRIDCPFNAAGVPLSKVPVLRIFGATPAGQRVCLHMHNVFPYCYIQYKESLEPDYVLRYIYRLGRELNLAMAASLRRNPTDPDSSQFIAAIHLCKGVPFYGYHVGWSYFLKISFIDPSHSYRIAAILETGGVMRTRFQPFEIHIRYQLQFMLDYNIFGCDFIDLDDARFRAPVPLGDDVASDESISSSFSGKIWNQNTIPTRTIQGPEARRNSHCALELDASAPWIINRRKLQARNLHHDFDEKQPEEDEVSEKLVPSMRGLWEDERLRRIAKGISGSIPTPGTQGGSRKYGIGESPEWNSEERMRLLLAKRLAEEKTRTVERERRPQNFTKAHSLDDYIMTAFEAVEVFHPYVEDKATDPYTQRSGPSCSAKIFDLHHSMTQTSIPGSAEDTDDKRAGAVGNGVEGEDEKVEIDTSLFQSQEFRAKLESAEEDDCDSVSEMSNDEEEDNLVEGGEGMTSASNSPRRGQSTVPSFVRSPTASPNKRKENPEGHDAIRSGSPKKVKVVRGVDIEEAQGLRAEELSERVKEWSGDSLKSSEKRSPTPGLKTRTSRVRFASDSAVLSTPPNAKYTPSLTSAESSPSGIVGEDTSEYVGVCSPLRQSRQRFVFAQPAPSAISVTRSFGVFSLVNQVHQDPFFSDPTDIPEHAREYAGRLFKFESDKVKFLKHFQHWEGGTGPEKMESTNTKLKCWEFGPPPPTRLEVESWSRFEAESNKEISRRRRQRFVSQIERPTPSDSYGFKISQHKSTSLVEREKQHMTILAIEVHVLTRGRLMPDPKEDGIEAIIYSFQNEDERLQGTGSRPELRTGIILVAQENMRHERLGINNLAVEEVESELELFNALVDLVRAFDPEILAGYEIHSSSWGYAVERASRAFDYDLVPELGRVISQNTGRAGGKSDNSGWTQSSALRITGRHVLNIWRLMKSELTLNLYSFENVCFHLLHKRVPKFSHATLTSWYRSGIPELVARTLRYLVERVELVLDMIQESDLVLRTAEFARIYGIDFFSVISRGSQFKVESIMLRIAKPESFILISPNRSQVGKQNAAECLPLIMEPQSAFYKGPLLVLDFQSLYPSIMIAYNICYSTCLGRVSSFKGASKFGVSELELPKGLLSVLKDHVNISANGLLFVKPSLRRSLLAKMLSEILDTRVMVKASTKGMKHDKAFLKVQNARQLSLKLLANVTYGYTSASYSGRMPCVEIADAIVQQGRETLEKAMDLINGSQKWGAQVVYGDTDSLFIYLPGRTKDDAFEIGHEIAEVVTSMNPHPVKLKFEKVYLPSVLLAKKRYVGFKYENRDDVEPVFDAKGIETVRRDGHPALQRMMEACIRILFRTRDLSLVKSYCQRQWKKIMEGNISVHDFIIAKEVRLGRYSDKVAPPPGAAVASRKMLIDHRNEPQYGERVPYIISQGEPKAKLNAQAVPPETMIENPEIQINSLYYITRTIVPPLSRVFNLLGADVESWFNELPKTINTNWHKFSMKARGKGEGSSSSSSKLESMRKTVLEEFFSDDEVGGAGGDEPIRNPKGSIALRKGKEPSTNSSSKSKVKVATTTTTLYSHLKTEHCVICQIRTSKLLCPDCRQDPTISLLEVKKRLNLCETRSRSIEEICKSCSGFETHRGKVVAEEVRGKATTLKNPLLPTISDEDDSDLVLEDEVDGQDEEGARCISTDCPINFTRAKEESNLKSLRSLDEILELGFDLRDRAATAQIQHPDQNQHGHHHSWSSQGLVALAWDLKRYS</sequence>
<organism evidence="1 2">
    <name type="scientific">Violaceomyces palustris</name>
    <dbReference type="NCBI Taxonomy" id="1673888"/>
    <lineage>
        <taxon>Eukaryota</taxon>
        <taxon>Fungi</taxon>
        <taxon>Dikarya</taxon>
        <taxon>Basidiomycota</taxon>
        <taxon>Ustilaginomycotina</taxon>
        <taxon>Ustilaginomycetes</taxon>
        <taxon>Violaceomycetales</taxon>
        <taxon>Violaceomycetaceae</taxon>
        <taxon>Violaceomyces</taxon>
    </lineage>
</organism>
<proteinExistence type="predicted"/>
<dbReference type="Proteomes" id="UP000245626">
    <property type="component" value="Unassembled WGS sequence"/>
</dbReference>
<dbReference type="EMBL" id="KZ819783">
    <property type="protein sequence ID" value="PWN52328.1"/>
    <property type="molecule type" value="Genomic_DNA"/>
</dbReference>
<gene>
    <name evidence="1" type="ORF">IE53DRAFT_4695</name>
</gene>
<accession>A0ACD0P2F3</accession>
<evidence type="ECO:0000313" key="2">
    <source>
        <dbReference type="Proteomes" id="UP000245626"/>
    </source>
</evidence>
<reference evidence="1 2" key="1">
    <citation type="journal article" date="2018" name="Mol. Biol. Evol.">
        <title>Broad Genomic Sampling Reveals a Smut Pathogenic Ancestry of the Fungal Clade Ustilaginomycotina.</title>
        <authorList>
            <person name="Kijpornyongpan T."/>
            <person name="Mondo S.J."/>
            <person name="Barry K."/>
            <person name="Sandor L."/>
            <person name="Lee J."/>
            <person name="Lipzen A."/>
            <person name="Pangilinan J."/>
            <person name="LaButti K."/>
            <person name="Hainaut M."/>
            <person name="Henrissat B."/>
            <person name="Grigoriev I.V."/>
            <person name="Spatafora J.W."/>
            <person name="Aime M.C."/>
        </authorList>
    </citation>
    <scope>NUCLEOTIDE SEQUENCE [LARGE SCALE GENOMIC DNA]</scope>
    <source>
        <strain evidence="1 2">SA 807</strain>
    </source>
</reference>
<evidence type="ECO:0000313" key="1">
    <source>
        <dbReference type="EMBL" id="PWN52328.1"/>
    </source>
</evidence>